<dbReference type="OrthoDB" id="49016at2759"/>
<feature type="domain" description="Gelsolin-like" evidence="11">
    <location>
        <begin position="870"/>
        <end position="944"/>
    </location>
</feature>
<dbReference type="SUPFAM" id="SSF82919">
    <property type="entry name" value="Zn-finger domain of Sec23/24"/>
    <property type="match status" value="1"/>
</dbReference>
<evidence type="ECO:0008006" key="18">
    <source>
        <dbReference type="Google" id="ProtNLM"/>
    </source>
</evidence>
<dbReference type="PANTHER" id="PTHR13803:SF4">
    <property type="entry name" value="SECRETORY 24CD, ISOFORM C"/>
    <property type="match status" value="1"/>
</dbReference>
<dbReference type="AlphaFoldDB" id="A0A8E2EIM0"/>
<dbReference type="GO" id="GO:0005789">
    <property type="term" value="C:endoplasmic reticulum membrane"/>
    <property type="evidence" value="ECO:0007669"/>
    <property type="project" value="UniProtKB-SubCell"/>
</dbReference>
<gene>
    <name evidence="16" type="ORF">K432DRAFT_422543</name>
</gene>
<evidence type="ECO:0000313" key="16">
    <source>
        <dbReference type="EMBL" id="OCK84495.1"/>
    </source>
</evidence>
<dbReference type="GO" id="GO:0070971">
    <property type="term" value="C:endoplasmic reticulum exit site"/>
    <property type="evidence" value="ECO:0007669"/>
    <property type="project" value="TreeGrafter"/>
</dbReference>
<dbReference type="InterPro" id="IPR036180">
    <property type="entry name" value="Gelsolin-like_dom_sf"/>
</dbReference>
<evidence type="ECO:0000259" key="11">
    <source>
        <dbReference type="Pfam" id="PF00626"/>
    </source>
</evidence>
<reference evidence="16 17" key="1">
    <citation type="journal article" date="2016" name="Nat. Commun.">
        <title>Ectomycorrhizal ecology is imprinted in the genome of the dominant symbiotic fungus Cenococcum geophilum.</title>
        <authorList>
            <consortium name="DOE Joint Genome Institute"/>
            <person name="Peter M."/>
            <person name="Kohler A."/>
            <person name="Ohm R.A."/>
            <person name="Kuo A."/>
            <person name="Krutzmann J."/>
            <person name="Morin E."/>
            <person name="Arend M."/>
            <person name="Barry K.W."/>
            <person name="Binder M."/>
            <person name="Choi C."/>
            <person name="Clum A."/>
            <person name="Copeland A."/>
            <person name="Grisel N."/>
            <person name="Haridas S."/>
            <person name="Kipfer T."/>
            <person name="LaButti K."/>
            <person name="Lindquist E."/>
            <person name="Lipzen A."/>
            <person name="Maire R."/>
            <person name="Meier B."/>
            <person name="Mihaltcheva S."/>
            <person name="Molinier V."/>
            <person name="Murat C."/>
            <person name="Poggeler S."/>
            <person name="Quandt C.A."/>
            <person name="Sperisen C."/>
            <person name="Tritt A."/>
            <person name="Tisserant E."/>
            <person name="Crous P.W."/>
            <person name="Henrissat B."/>
            <person name="Nehls U."/>
            <person name="Egli S."/>
            <person name="Spatafora J.W."/>
            <person name="Grigoriev I.V."/>
            <person name="Martin F.M."/>
        </authorList>
    </citation>
    <scope>NUCLEOTIDE SEQUENCE [LARGE SCALE GENOMIC DNA]</scope>
    <source>
        <strain evidence="16 17">CBS 459.81</strain>
    </source>
</reference>
<dbReference type="Gene3D" id="3.40.50.410">
    <property type="entry name" value="von Willebrand factor, type A domain"/>
    <property type="match status" value="1"/>
</dbReference>
<dbReference type="InterPro" id="IPR006895">
    <property type="entry name" value="Znf_Sec23_Sec24"/>
</dbReference>
<dbReference type="Gene3D" id="2.60.40.1670">
    <property type="entry name" value="beta-sandwich domain of Sec23/24"/>
    <property type="match status" value="1"/>
</dbReference>
<evidence type="ECO:0000313" key="17">
    <source>
        <dbReference type="Proteomes" id="UP000250266"/>
    </source>
</evidence>
<evidence type="ECO:0000256" key="2">
    <source>
        <dbReference type="ARBA" id="ARBA00004299"/>
    </source>
</evidence>
<dbReference type="Pfam" id="PF00626">
    <property type="entry name" value="Gelsolin"/>
    <property type="match status" value="1"/>
</dbReference>
<feature type="domain" description="Sec23/Sec24 trunk" evidence="13">
    <location>
        <begin position="391"/>
        <end position="641"/>
    </location>
</feature>
<dbReference type="InterPro" id="IPR006896">
    <property type="entry name" value="Sec23/24_trunk_dom"/>
</dbReference>
<feature type="compositionally biased region" description="Basic and acidic residues" evidence="10">
    <location>
        <begin position="213"/>
        <end position="223"/>
    </location>
</feature>
<dbReference type="GO" id="GO:0000149">
    <property type="term" value="F:SNARE binding"/>
    <property type="evidence" value="ECO:0007669"/>
    <property type="project" value="TreeGrafter"/>
</dbReference>
<feature type="domain" description="Sec23/Sec24 beta-sandwich" evidence="15">
    <location>
        <begin position="647"/>
        <end position="731"/>
    </location>
</feature>
<evidence type="ECO:0000256" key="4">
    <source>
        <dbReference type="ARBA" id="ARBA00008334"/>
    </source>
</evidence>
<evidence type="ECO:0000256" key="9">
    <source>
        <dbReference type="ARBA" id="ARBA00025471"/>
    </source>
</evidence>
<dbReference type="SUPFAM" id="SSF81995">
    <property type="entry name" value="beta-sandwich domain of Sec23/24"/>
    <property type="match status" value="1"/>
</dbReference>
<feature type="compositionally biased region" description="Polar residues" evidence="10">
    <location>
        <begin position="199"/>
        <end position="211"/>
    </location>
</feature>
<proteinExistence type="inferred from homology"/>
<dbReference type="Gene3D" id="1.20.120.730">
    <property type="entry name" value="Sec23/Sec24 helical domain"/>
    <property type="match status" value="1"/>
</dbReference>
<comment type="similarity">
    <text evidence="4">Belongs to the SEC23/SEC24 family. SEC24 subfamily.</text>
</comment>
<dbReference type="InterPro" id="IPR036174">
    <property type="entry name" value="Znf_Sec23_Sec24_sf"/>
</dbReference>
<evidence type="ECO:0000256" key="8">
    <source>
        <dbReference type="ARBA" id="ARBA00023329"/>
    </source>
</evidence>
<keyword evidence="7" id="KW-0653">Protein transport</keyword>
<evidence type="ECO:0000259" key="13">
    <source>
        <dbReference type="Pfam" id="PF04811"/>
    </source>
</evidence>
<keyword evidence="8" id="KW-0968">Cytoplasmic vesicle</keyword>
<dbReference type="EMBL" id="KV744836">
    <property type="protein sequence ID" value="OCK84495.1"/>
    <property type="molecule type" value="Genomic_DNA"/>
</dbReference>
<dbReference type="InterPro" id="IPR036175">
    <property type="entry name" value="Sec23/24_helical_dom_sf"/>
</dbReference>
<evidence type="ECO:0000256" key="5">
    <source>
        <dbReference type="ARBA" id="ARBA00022448"/>
    </source>
</evidence>
<evidence type="ECO:0000256" key="7">
    <source>
        <dbReference type="ARBA" id="ARBA00022927"/>
    </source>
</evidence>
<dbReference type="InterPro" id="IPR006900">
    <property type="entry name" value="Sec23/24_helical_dom"/>
</dbReference>
<dbReference type="SUPFAM" id="SSF81811">
    <property type="entry name" value="Helical domain of Sec23/24"/>
    <property type="match status" value="1"/>
</dbReference>
<comment type="subcellular location">
    <subcellularLocation>
        <location evidence="2">Cytoplasmic vesicle</location>
        <location evidence="2">COPII-coated vesicle membrane</location>
        <topology evidence="2">Peripheral membrane protein</topology>
        <orientation evidence="2">Cytoplasmic side</orientation>
    </subcellularLocation>
    <subcellularLocation>
        <location evidence="3">Endoplasmic reticulum membrane</location>
        <topology evidence="3">Peripheral membrane protein</topology>
        <orientation evidence="3">Cytoplasmic side</orientation>
    </subcellularLocation>
    <subcellularLocation>
        <location evidence="1">Golgi apparatus membrane</location>
        <topology evidence="1">Peripheral membrane protein</topology>
        <orientation evidence="1">Cytoplasmic side</orientation>
    </subcellularLocation>
</comment>
<evidence type="ECO:0000256" key="3">
    <source>
        <dbReference type="ARBA" id="ARBA00004397"/>
    </source>
</evidence>
<keyword evidence="17" id="KW-1185">Reference proteome</keyword>
<dbReference type="GO" id="GO:0000139">
    <property type="term" value="C:Golgi membrane"/>
    <property type="evidence" value="ECO:0007669"/>
    <property type="project" value="UniProtKB-SubCell"/>
</dbReference>
<sequence>MSDFSMYHALGQASPNPNAPPKQNEAAKFRPPVAASPGGYQQVGSPTYSAPPNQYIGTSGANTQSYGTPAQEQSYFPPQPPLPAANEGNMANLTSQMGGVGLGVDTTGHSKAHKKKDRHAYHNIEGPGGSSQAFNGMPQSGTGNTTQFLNQNGPQTGGAAQWGSPQITPAMSQFPASANPLFSPANPASAMQHAARASTPLTGTPASSSQGRVDPEHIPSIPRSRDVPAKFYMEHVYPTMEQHLPPPATVPFVAFDQGNSSPKFARLTLNNIPASSDALASTSLPLGLILQPLAPLQEGEQPIPVLDFGETGPPRCRRCRAYINPFMTFRSGGNKFVCNMCTFPNDVAPEYFAPTDPSGVRVDRLQRPELTLGTVEFMVPKEYWAKEPVGLRWLFLIDVTAEAVNRGFLDGFCEGIMSALYGSASAEKEGDKQDEASQRKLPPGAKVGIVTFDKEIHFYNLGAGLDQAQMLVVPDIEDPFVPLSEGLFVDPEESKAVITSLLTQLPNMFSEVKNPEPALLPTLNAALSALSATGGKVVCSLTALPTWGPGRLFLRDDGNMQNTDAEKKLLTTEHPGFRKVATKMVESGIGIDFFMAAPSGGYLDIATIGHVSAVTGGETFYYPNFHSPRDTLKLSKEIKHTVTRETGYQALMKVRCSNGLQVSAYHGNFYHHTFGADLEFGVIDADKAIGVMFSYDGKLDPKLDAHFQSALLYTTASGERRVRCSNIVASVSEGAAEAMKFVDQDAVVNIIAKEAAARMAEKSLKDVRGALTEKTVDILAGYRKNFTGNNPPGQLVLPENLKEFSMYILGLIKSRAFKGGKEPTDRRVHDMRMIKAMGSLELSLYLYPRIISIHNLDEKDGFANENGHLQMPEGIRASFSRVEEGGAYIVDNGQVCLLWLHAQVSPNLLEDLFGEGYSSLKQLKAFQSTLPVLDTHLNAQVRNILQYLESTRGSKALTLQLARQGLDGAEYEFARLLYEDRNNEAQSYVDWLVHVHRHIQLELAGQRKKEDSGDGLSATASTFVGLRTPYWG</sequence>
<dbReference type="Pfam" id="PF04810">
    <property type="entry name" value="zf-Sec23_Sec24"/>
    <property type="match status" value="1"/>
</dbReference>
<feature type="region of interest" description="Disordered" evidence="10">
    <location>
        <begin position="1"/>
        <end position="74"/>
    </location>
</feature>
<dbReference type="InterPro" id="IPR007123">
    <property type="entry name" value="Gelsolin-like_dom"/>
</dbReference>
<evidence type="ECO:0000259" key="15">
    <source>
        <dbReference type="Pfam" id="PF08033"/>
    </source>
</evidence>
<feature type="domain" description="Sec23/Sec24 helical" evidence="14">
    <location>
        <begin position="743"/>
        <end position="842"/>
    </location>
</feature>
<comment type="function">
    <text evidence="9">Component of the coat protein complex II (COPII) which promotes the formation of transport vesicles from the endoplasmic reticulum (ER). The coat has two main functions, the physical deformation of the endoplasmic reticulum membrane into vesicles and the selection of cargo molecules.</text>
</comment>
<evidence type="ECO:0000259" key="12">
    <source>
        <dbReference type="Pfam" id="PF04810"/>
    </source>
</evidence>
<dbReference type="InterPro" id="IPR036465">
    <property type="entry name" value="vWFA_dom_sf"/>
</dbReference>
<dbReference type="Pfam" id="PF04811">
    <property type="entry name" value="Sec23_trunk"/>
    <property type="match status" value="1"/>
</dbReference>
<dbReference type="GO" id="GO:0030127">
    <property type="term" value="C:COPII vesicle coat"/>
    <property type="evidence" value="ECO:0007669"/>
    <property type="project" value="InterPro"/>
</dbReference>
<dbReference type="Proteomes" id="UP000250266">
    <property type="component" value="Unassembled WGS sequence"/>
</dbReference>
<organism evidence="16 17">
    <name type="scientific">Lepidopterella palustris CBS 459.81</name>
    <dbReference type="NCBI Taxonomy" id="1314670"/>
    <lineage>
        <taxon>Eukaryota</taxon>
        <taxon>Fungi</taxon>
        <taxon>Dikarya</taxon>
        <taxon>Ascomycota</taxon>
        <taxon>Pezizomycotina</taxon>
        <taxon>Dothideomycetes</taxon>
        <taxon>Pleosporomycetidae</taxon>
        <taxon>Mytilinidiales</taxon>
        <taxon>Argynnaceae</taxon>
        <taxon>Lepidopterella</taxon>
    </lineage>
</organism>
<dbReference type="InterPro" id="IPR012990">
    <property type="entry name" value="Beta-sandwich_Sec23_24"/>
</dbReference>
<dbReference type="InterPro" id="IPR050550">
    <property type="entry name" value="SEC23_SEC24_subfamily"/>
</dbReference>
<accession>A0A8E2EIM0</accession>
<keyword evidence="5" id="KW-0813">Transport</keyword>
<dbReference type="Pfam" id="PF04815">
    <property type="entry name" value="Sec23_helical"/>
    <property type="match status" value="1"/>
</dbReference>
<evidence type="ECO:0000259" key="14">
    <source>
        <dbReference type="Pfam" id="PF04815"/>
    </source>
</evidence>
<dbReference type="SUPFAM" id="SSF53300">
    <property type="entry name" value="vWA-like"/>
    <property type="match status" value="1"/>
</dbReference>
<dbReference type="GO" id="GO:0090110">
    <property type="term" value="P:COPII-coated vesicle cargo loading"/>
    <property type="evidence" value="ECO:0007669"/>
    <property type="project" value="TreeGrafter"/>
</dbReference>
<dbReference type="Pfam" id="PF08033">
    <property type="entry name" value="Sec23_BS"/>
    <property type="match status" value="1"/>
</dbReference>
<name>A0A8E2EIM0_9PEZI</name>
<dbReference type="PANTHER" id="PTHR13803">
    <property type="entry name" value="SEC24-RELATED PROTEIN"/>
    <property type="match status" value="1"/>
</dbReference>
<keyword evidence="6" id="KW-0931">ER-Golgi transport</keyword>
<feature type="domain" description="Zinc finger Sec23/Sec24-type" evidence="12">
    <location>
        <begin position="313"/>
        <end position="351"/>
    </location>
</feature>
<dbReference type="InterPro" id="IPR029006">
    <property type="entry name" value="ADF-H/Gelsolin-like_dom_sf"/>
</dbReference>
<dbReference type="GO" id="GO:0006886">
    <property type="term" value="P:intracellular protein transport"/>
    <property type="evidence" value="ECO:0007669"/>
    <property type="project" value="InterPro"/>
</dbReference>
<evidence type="ECO:0000256" key="1">
    <source>
        <dbReference type="ARBA" id="ARBA00004255"/>
    </source>
</evidence>
<evidence type="ECO:0000256" key="10">
    <source>
        <dbReference type="SAM" id="MobiDB-lite"/>
    </source>
</evidence>
<dbReference type="Gene3D" id="2.30.30.380">
    <property type="entry name" value="Zn-finger domain of Sec23/24"/>
    <property type="match status" value="1"/>
</dbReference>
<feature type="compositionally biased region" description="Polar residues" evidence="10">
    <location>
        <begin position="42"/>
        <end position="74"/>
    </location>
</feature>
<dbReference type="GO" id="GO:0008270">
    <property type="term" value="F:zinc ion binding"/>
    <property type="evidence" value="ECO:0007669"/>
    <property type="project" value="InterPro"/>
</dbReference>
<feature type="region of interest" description="Disordered" evidence="10">
    <location>
        <begin position="186"/>
        <end position="223"/>
    </location>
</feature>
<dbReference type="SUPFAM" id="SSF82754">
    <property type="entry name" value="C-terminal, gelsolin-like domain of Sec23/24"/>
    <property type="match status" value="1"/>
</dbReference>
<dbReference type="Gene3D" id="3.40.20.10">
    <property type="entry name" value="Severin"/>
    <property type="match status" value="1"/>
</dbReference>
<protein>
    <recommendedName>
        <fullName evidence="18">Sec23/Sec24 family protein</fullName>
    </recommendedName>
</protein>
<evidence type="ECO:0000256" key="6">
    <source>
        <dbReference type="ARBA" id="ARBA00022892"/>
    </source>
</evidence>